<evidence type="ECO:0000313" key="8">
    <source>
        <dbReference type="Proteomes" id="UP000032180"/>
    </source>
</evidence>
<proteinExistence type="inferred from homology"/>
<feature type="domain" description="Peptidase M20 dimerisation" evidence="6">
    <location>
        <begin position="222"/>
        <end position="319"/>
    </location>
</feature>
<comment type="function">
    <text evidence="1">Hydrolyzes certain amino acid conjugates of the plant growth regulator indole-3-acetic acid (IAA).</text>
</comment>
<dbReference type="FunFam" id="3.30.70.360:FF:000001">
    <property type="entry name" value="N-acetyldiaminopimelate deacetylase"/>
    <property type="match status" value="2"/>
</dbReference>
<dbReference type="InterPro" id="IPR002933">
    <property type="entry name" value="Peptidase_M20"/>
</dbReference>
<dbReference type="Gramene" id="LPERR07G07600.1">
    <property type="protein sequence ID" value="LPERR07G07600.1"/>
    <property type="gene ID" value="LPERR07G07600"/>
</dbReference>
<dbReference type="Gene3D" id="3.30.70.360">
    <property type="match status" value="2"/>
</dbReference>
<comment type="similarity">
    <text evidence="2">Belongs to the peptidase M20 family.</text>
</comment>
<dbReference type="GO" id="GO:0009850">
    <property type="term" value="P:auxin metabolic process"/>
    <property type="evidence" value="ECO:0007669"/>
    <property type="project" value="InterPro"/>
</dbReference>
<reference evidence="8" key="2">
    <citation type="submission" date="2013-12" db="EMBL/GenBank/DDBJ databases">
        <authorList>
            <person name="Yu Y."/>
            <person name="Lee S."/>
            <person name="de Baynast K."/>
            <person name="Wissotski M."/>
            <person name="Liu L."/>
            <person name="Talag J."/>
            <person name="Goicoechea J."/>
            <person name="Angelova A."/>
            <person name="Jetty R."/>
            <person name="Kudrna D."/>
            <person name="Golser W."/>
            <person name="Rivera L."/>
            <person name="Zhang J."/>
            <person name="Wing R."/>
        </authorList>
    </citation>
    <scope>NUCLEOTIDE SEQUENCE</scope>
</reference>
<dbReference type="STRING" id="77586.A0A0D9WXA3"/>
<name>A0A0D9WXA3_9ORYZ</name>
<dbReference type="HOGENOM" id="CLU_006856_1_0_1"/>
<reference evidence="7" key="3">
    <citation type="submission" date="2015-04" db="UniProtKB">
        <authorList>
            <consortium name="EnsemblPlants"/>
        </authorList>
    </citation>
    <scope>IDENTIFICATION</scope>
</reference>
<evidence type="ECO:0000313" key="7">
    <source>
        <dbReference type="EnsemblPlants" id="LPERR07G07600.1"/>
    </source>
</evidence>
<dbReference type="PANTHER" id="PTHR11014:SF63">
    <property type="entry name" value="METALLOPEPTIDASE, PUTATIVE (AFU_ORTHOLOGUE AFUA_6G09600)-RELATED"/>
    <property type="match status" value="1"/>
</dbReference>
<dbReference type="PANTHER" id="PTHR11014">
    <property type="entry name" value="PEPTIDASE M20 FAMILY MEMBER"/>
    <property type="match status" value="1"/>
</dbReference>
<keyword evidence="3 5" id="KW-0732">Signal</keyword>
<dbReference type="InterPro" id="IPR011650">
    <property type="entry name" value="Peptidase_M20_dimer"/>
</dbReference>
<dbReference type="EnsemblPlants" id="LPERR07G07600.1">
    <property type="protein sequence ID" value="LPERR07G07600.1"/>
    <property type="gene ID" value="LPERR07G07600"/>
</dbReference>
<feature type="domain" description="Peptidase M20 dimerisation" evidence="6">
    <location>
        <begin position="671"/>
        <end position="766"/>
    </location>
</feature>
<dbReference type="SUPFAM" id="SSF53187">
    <property type="entry name" value="Zn-dependent exopeptidases"/>
    <property type="match status" value="2"/>
</dbReference>
<dbReference type="NCBIfam" id="TIGR01891">
    <property type="entry name" value="amidohydrolases"/>
    <property type="match status" value="2"/>
</dbReference>
<reference evidence="7 8" key="1">
    <citation type="submission" date="2012-08" db="EMBL/GenBank/DDBJ databases">
        <title>Oryza genome evolution.</title>
        <authorList>
            <person name="Wing R.A."/>
        </authorList>
    </citation>
    <scope>NUCLEOTIDE SEQUENCE</scope>
</reference>
<dbReference type="Proteomes" id="UP000032180">
    <property type="component" value="Chromosome 7"/>
</dbReference>
<feature type="chain" id="PRO_5002349562" description="Peptidase M20 dimerisation domain-containing protein" evidence="5">
    <location>
        <begin position="32"/>
        <end position="887"/>
    </location>
</feature>
<evidence type="ECO:0000259" key="6">
    <source>
        <dbReference type="Pfam" id="PF07687"/>
    </source>
</evidence>
<evidence type="ECO:0000256" key="1">
    <source>
        <dbReference type="ARBA" id="ARBA00003007"/>
    </source>
</evidence>
<protein>
    <recommendedName>
        <fullName evidence="6">Peptidase M20 dimerisation domain-containing protein</fullName>
    </recommendedName>
</protein>
<evidence type="ECO:0000256" key="4">
    <source>
        <dbReference type="ARBA" id="ARBA00022801"/>
    </source>
</evidence>
<keyword evidence="4" id="KW-0378">Hydrolase</keyword>
<feature type="signal peptide" evidence="5">
    <location>
        <begin position="1"/>
        <end position="31"/>
    </location>
</feature>
<dbReference type="Pfam" id="PF01546">
    <property type="entry name" value="Peptidase_M20"/>
    <property type="match status" value="2"/>
</dbReference>
<organism evidence="7 8">
    <name type="scientific">Leersia perrieri</name>
    <dbReference type="NCBI Taxonomy" id="77586"/>
    <lineage>
        <taxon>Eukaryota</taxon>
        <taxon>Viridiplantae</taxon>
        <taxon>Streptophyta</taxon>
        <taxon>Embryophyta</taxon>
        <taxon>Tracheophyta</taxon>
        <taxon>Spermatophyta</taxon>
        <taxon>Magnoliopsida</taxon>
        <taxon>Liliopsida</taxon>
        <taxon>Poales</taxon>
        <taxon>Poaceae</taxon>
        <taxon>BOP clade</taxon>
        <taxon>Oryzoideae</taxon>
        <taxon>Oryzeae</taxon>
        <taxon>Oryzinae</taxon>
        <taxon>Leersia</taxon>
    </lineage>
</organism>
<dbReference type="InterPro" id="IPR044757">
    <property type="entry name" value="ILR1-like_Hyd"/>
</dbReference>
<dbReference type="InterPro" id="IPR036264">
    <property type="entry name" value="Bact_exopeptidase_dim_dom"/>
</dbReference>
<keyword evidence="8" id="KW-1185">Reference proteome</keyword>
<evidence type="ECO:0000256" key="3">
    <source>
        <dbReference type="ARBA" id="ARBA00022729"/>
    </source>
</evidence>
<dbReference type="Pfam" id="PF07687">
    <property type="entry name" value="M20_dimer"/>
    <property type="match status" value="2"/>
</dbReference>
<dbReference type="Gene3D" id="3.40.630.10">
    <property type="entry name" value="Zn peptidases"/>
    <property type="match status" value="2"/>
</dbReference>
<dbReference type="SUPFAM" id="SSF55031">
    <property type="entry name" value="Bacterial exopeptidase dimerisation domain"/>
    <property type="match status" value="2"/>
</dbReference>
<dbReference type="eggNOG" id="ENOG502QQEM">
    <property type="taxonomic scope" value="Eukaryota"/>
</dbReference>
<dbReference type="MEROPS" id="M20.A02"/>
<dbReference type="GO" id="GO:0005783">
    <property type="term" value="C:endoplasmic reticulum"/>
    <property type="evidence" value="ECO:0007669"/>
    <property type="project" value="TreeGrafter"/>
</dbReference>
<dbReference type="CDD" id="cd08017">
    <property type="entry name" value="M20_IAA_Hyd"/>
    <property type="match status" value="2"/>
</dbReference>
<dbReference type="InterPro" id="IPR017439">
    <property type="entry name" value="Amidohydrolase"/>
</dbReference>
<dbReference type="AlphaFoldDB" id="A0A0D9WXA3"/>
<evidence type="ECO:0000256" key="2">
    <source>
        <dbReference type="ARBA" id="ARBA00006153"/>
    </source>
</evidence>
<sequence length="887" mass="94632">MAPPFAASRPLLLLPLIAAAAVLLLAHPTTASLKALGDDLLAAAGEPEFAGWLTSVRRRIHRWPELAFQEVRTSELVRAELDAIGVRYEWPVARTGVVATIVGGGGDGPVFALRADMDALPLQEMVDWEFKSQEEGKMHACGHDVHVTMLLGAAKLLQSRKDELKGTIKLVFQPAEEGYAGAYHVLESGLLDDVSAFFGLHVIPNLPVGIVSSRPGPFMSAAARFTATITGKGGHAGVPHDAVDPVVAVSSAVLSLQQLVSRETDPLEAAVVSVTMLKGGDAYNVIPTSASLGGTFRSMTDEGLSYLMKRIKEIIEAQAIVNRCTVTIDFLEEELRPYPATVNDDGMYSHAKAVASAMLGDASFTVAPQTMGGEDFAFYARRAPAAFFLIGVGNHTIMDPVRPVHSPHFVLDERALPVGAALHAAVAIEYLNKQYDCDEKSLAMAMAASSCPLSLPLLLLLLLLASHLSPRSATAEAAPAAAAGEDLLSEACAPGFAAWLRGLRRSIHRHPELAFEEVRTSELVRAELDAIGVPYRWPVAETGVVATIAGGAGPGPVFALRADMDALPLQELVNWEYKSEESGKMHACGHDAHTTMLLGAAKLLQSRKDDLKGTVKLVFQPAEEGYAGAHHVLQEGVLDDVSAIFGLHVDPNTPVGAVYSRPGPFLAASGRFLITINGKGGHAASPHNAVDPILTASSAIVSLQQVVARETDPLEAAVISVTFMKGGDAYNVIPESVFFGGTFRSLTTEGLSYLKKRIKEIVEAHATVHRCTATCDFMEEERIPYPATVNDKGMYGHARAVAKDVLGEDSVKLGPPFMGAEDFAFYAQRFPAAFFMIGIGNETTMRKVYPLHSPNFVLDEDVLPVGAALHAAVAMEYLNKHSSTATS</sequence>
<evidence type="ECO:0000256" key="5">
    <source>
        <dbReference type="SAM" id="SignalP"/>
    </source>
</evidence>
<dbReference type="GO" id="GO:0010179">
    <property type="term" value="F:IAA-Ala conjugate hydrolase activity"/>
    <property type="evidence" value="ECO:0007669"/>
    <property type="project" value="TreeGrafter"/>
</dbReference>
<accession>A0A0D9WXA3</accession>